<dbReference type="Pfam" id="PF17963">
    <property type="entry name" value="Big_9"/>
    <property type="match status" value="1"/>
</dbReference>
<feature type="domain" description="Hedgehog/Intein (Hint)" evidence="2">
    <location>
        <begin position="339"/>
        <end position="478"/>
    </location>
</feature>
<dbReference type="SUPFAM" id="SSF51294">
    <property type="entry name" value="Hedgehog/intein (Hint) domain"/>
    <property type="match status" value="1"/>
</dbReference>
<dbReference type="InterPro" id="IPR036844">
    <property type="entry name" value="Hint_dom_sf"/>
</dbReference>
<reference evidence="3 4" key="1">
    <citation type="submission" date="2024-04" db="EMBL/GenBank/DDBJ databases">
        <title>Draft genome sequence of Pseudophaeobacter arcticus NBRC 116598.</title>
        <authorList>
            <person name="Miyakawa T."/>
            <person name="Kusuya Y."/>
            <person name="Miura T."/>
        </authorList>
    </citation>
    <scope>NUCLEOTIDE SEQUENCE [LARGE SCALE GENOMIC DNA]</scope>
    <source>
        <strain evidence="3 4">SU-CL00105</strain>
    </source>
</reference>
<accession>A0ABQ0AS37</accession>
<sequence length="527" mass="55488">MPTASELPIDTTATANQMAEAMFGNGISIQSASYTGAQASSGIYSDGDTTAPGVTPSDTGVILSTGQASSITNSSGDVNANSNTSTNMGTSGDSDLSVIAGGTTFDAAVFEAEFIPSGSTLTMQFTFSSEEYLEYVDKGFNDAVGVWVNGEKAELTIGDGDISIDNVNTGSNENLYVDNPQGDDLYNTEMDGFTVTLTLKATVNPDEVNTIKIGVADAGDAIYDSNLLIAGDSIQTQLVAEDDEISVEEGETQTLDVLANDDQADGTTLTITEINGQPVVAGSTVTLAGGEEITLNADGTMTITGQEDVDEDEATVFTYTVEDDIGNSDTGLVEVTTTPCFVAGTLIETATGPVPVEDLKPGDLVLTRDHGAQPLRWTGRALRHAQAADAPVHFSAGALGPHQALELSPCHRVMLQDQWAEVLFGVSEVLVKARDLVNGHSISRREDARPVTYVHLLFDQHEIICGNGLDSESYHPGQETLSSFDAETRAEILELMGGDIEGYGASARLSLRPYEARALLMQSDQHA</sequence>
<proteinExistence type="predicted"/>
<dbReference type="NCBIfam" id="NF038133">
    <property type="entry name" value="choice_anch_L"/>
    <property type="match status" value="1"/>
</dbReference>
<protein>
    <recommendedName>
        <fullName evidence="2">Hedgehog/Intein (Hint) domain-containing protein</fullName>
    </recommendedName>
</protein>
<dbReference type="InterPro" id="IPR028992">
    <property type="entry name" value="Hedgehog/Intein_dom"/>
</dbReference>
<evidence type="ECO:0000313" key="3">
    <source>
        <dbReference type="EMBL" id="GAA6198684.1"/>
    </source>
</evidence>
<evidence type="ECO:0000313" key="4">
    <source>
        <dbReference type="Proteomes" id="UP001441944"/>
    </source>
</evidence>
<keyword evidence="4" id="KW-1185">Reference proteome</keyword>
<dbReference type="Proteomes" id="UP001441944">
    <property type="component" value="Unassembled WGS sequence"/>
</dbReference>
<comment type="caution">
    <text evidence="3">The sequence shown here is derived from an EMBL/GenBank/DDBJ whole genome shotgun (WGS) entry which is preliminary data.</text>
</comment>
<name>A0ABQ0AS37_9RHOB</name>
<dbReference type="RefSeq" id="WP_353402638.1">
    <property type="nucleotide sequence ID" value="NZ_BAABWU010000028.1"/>
</dbReference>
<dbReference type="InterPro" id="IPR049804">
    <property type="entry name" value="Choice_anch_L"/>
</dbReference>
<organism evidence="3 4">
    <name type="scientific">Pseudophaeobacter arcticus</name>
    <dbReference type="NCBI Taxonomy" id="385492"/>
    <lineage>
        <taxon>Bacteria</taxon>
        <taxon>Pseudomonadati</taxon>
        <taxon>Pseudomonadota</taxon>
        <taxon>Alphaproteobacteria</taxon>
        <taxon>Rhodobacterales</taxon>
        <taxon>Paracoccaceae</taxon>
        <taxon>Pseudophaeobacter</taxon>
    </lineage>
</organism>
<dbReference type="Pfam" id="PF13403">
    <property type="entry name" value="Hint_2"/>
    <property type="match status" value="1"/>
</dbReference>
<feature type="region of interest" description="Disordered" evidence="1">
    <location>
        <begin position="72"/>
        <end position="93"/>
    </location>
</feature>
<gene>
    <name evidence="3" type="ORF">NBRC116598_41290</name>
</gene>
<dbReference type="EMBL" id="BAABWU010000028">
    <property type="protein sequence ID" value="GAA6198684.1"/>
    <property type="molecule type" value="Genomic_DNA"/>
</dbReference>
<dbReference type="Gene3D" id="2.170.16.10">
    <property type="entry name" value="Hedgehog/Intein (Hint) domain"/>
    <property type="match status" value="1"/>
</dbReference>
<evidence type="ECO:0000259" key="2">
    <source>
        <dbReference type="Pfam" id="PF13403"/>
    </source>
</evidence>
<evidence type="ECO:0000256" key="1">
    <source>
        <dbReference type="SAM" id="MobiDB-lite"/>
    </source>
</evidence>